<dbReference type="Proteomes" id="UP000199165">
    <property type="component" value="Unassembled WGS sequence"/>
</dbReference>
<evidence type="ECO:0000256" key="1">
    <source>
        <dbReference type="SAM" id="MobiDB-lite"/>
    </source>
</evidence>
<proteinExistence type="predicted"/>
<feature type="transmembrane region" description="Helical" evidence="2">
    <location>
        <begin position="16"/>
        <end position="36"/>
    </location>
</feature>
<dbReference type="STRING" id="995060.SAMN04487904_104209"/>
<accession>A0A1I6ZCD8</accession>
<reference evidence="4" key="1">
    <citation type="submission" date="2016-10" db="EMBL/GenBank/DDBJ databases">
        <authorList>
            <person name="Varghese N."/>
            <person name="Submissions S."/>
        </authorList>
    </citation>
    <scope>NUCLEOTIDE SEQUENCE [LARGE SCALE GENOMIC DNA]</scope>
    <source>
        <strain evidence="4">DSM 45501</strain>
    </source>
</reference>
<dbReference type="EMBL" id="FPAT01000004">
    <property type="protein sequence ID" value="SFT60366.1"/>
    <property type="molecule type" value="Genomic_DNA"/>
</dbReference>
<evidence type="ECO:0000313" key="3">
    <source>
        <dbReference type="EMBL" id="SFT60366.1"/>
    </source>
</evidence>
<keyword evidence="2" id="KW-0472">Membrane</keyword>
<evidence type="ECO:0008006" key="5">
    <source>
        <dbReference type="Google" id="ProtNLM"/>
    </source>
</evidence>
<feature type="transmembrane region" description="Helical" evidence="2">
    <location>
        <begin position="42"/>
        <end position="60"/>
    </location>
</feature>
<gene>
    <name evidence="3" type="ORF">SAMN04487904_104209</name>
</gene>
<evidence type="ECO:0000313" key="4">
    <source>
        <dbReference type="Proteomes" id="UP000199165"/>
    </source>
</evidence>
<sequence>MTEAVEVRYAEPGSSWWPLLWGPAFALLGLVVELATPGPLHLPQWPVLAVLLAAAAVPWVRARRRFHSVTLTTVELTVGGESVPLDRLVLPEAEPATRAARVLGAASTVPKGMTEVPLLLRQPADPDSAGDSDSAGDPDSAGGSGAAVEPVTAVDFDAGAETASEPVSGLESDTTAGTETVVLAWARSPEALRAELVTLLRSE</sequence>
<feature type="region of interest" description="Disordered" evidence="1">
    <location>
        <begin position="122"/>
        <end position="176"/>
    </location>
</feature>
<keyword evidence="2" id="KW-1133">Transmembrane helix</keyword>
<dbReference type="AlphaFoldDB" id="A0A1I6ZCD8"/>
<evidence type="ECO:0000256" key="2">
    <source>
        <dbReference type="SAM" id="Phobius"/>
    </source>
</evidence>
<keyword evidence="4" id="KW-1185">Reference proteome</keyword>
<organism evidence="3 4">
    <name type="scientific">Actinopolyspora righensis</name>
    <dbReference type="NCBI Taxonomy" id="995060"/>
    <lineage>
        <taxon>Bacteria</taxon>
        <taxon>Bacillati</taxon>
        <taxon>Actinomycetota</taxon>
        <taxon>Actinomycetes</taxon>
        <taxon>Actinopolysporales</taxon>
        <taxon>Actinopolysporaceae</taxon>
        <taxon>Actinopolyspora</taxon>
        <taxon>Actinopolyspora alba group</taxon>
    </lineage>
</organism>
<name>A0A1I6ZCD8_9ACTN</name>
<keyword evidence="2" id="KW-0812">Transmembrane</keyword>
<protein>
    <recommendedName>
        <fullName evidence="5">DUF3093 family protein</fullName>
    </recommendedName>
</protein>